<dbReference type="eggNOG" id="KOG2504">
    <property type="taxonomic scope" value="Eukaryota"/>
</dbReference>
<feature type="transmembrane region" description="Helical" evidence="4">
    <location>
        <begin position="182"/>
        <end position="203"/>
    </location>
</feature>
<dbReference type="InterPro" id="IPR011701">
    <property type="entry name" value="MFS"/>
</dbReference>
<accession>S3BUX7</accession>
<proteinExistence type="inferred from homology"/>
<dbReference type="SUPFAM" id="SSF103473">
    <property type="entry name" value="MFS general substrate transporter"/>
    <property type="match status" value="1"/>
</dbReference>
<dbReference type="OMA" id="LYAFWIN"/>
<comment type="subcellular location">
    <subcellularLocation>
        <location evidence="1">Membrane</location>
        <topology evidence="1">Multi-pass membrane protein</topology>
    </subcellularLocation>
</comment>
<feature type="transmembrane region" description="Helical" evidence="4">
    <location>
        <begin position="440"/>
        <end position="461"/>
    </location>
</feature>
<feature type="region of interest" description="Disordered" evidence="3">
    <location>
        <begin position="1"/>
        <end position="65"/>
    </location>
</feature>
<keyword evidence="6" id="KW-1185">Reference proteome</keyword>
<feature type="transmembrane region" description="Helical" evidence="4">
    <location>
        <begin position="375"/>
        <end position="402"/>
    </location>
</feature>
<keyword evidence="4" id="KW-1133">Transmembrane helix</keyword>
<dbReference type="InterPro" id="IPR050327">
    <property type="entry name" value="Proton-linked_MCT"/>
</dbReference>
<dbReference type="AlphaFoldDB" id="S3BUX7"/>
<dbReference type="Pfam" id="PF07690">
    <property type="entry name" value="MFS_1"/>
    <property type="match status" value="1"/>
</dbReference>
<feature type="transmembrane region" description="Helical" evidence="4">
    <location>
        <begin position="240"/>
        <end position="260"/>
    </location>
</feature>
<keyword evidence="4" id="KW-0812">Transmembrane</keyword>
<evidence type="ECO:0000256" key="2">
    <source>
        <dbReference type="ARBA" id="ARBA00006727"/>
    </source>
</evidence>
<dbReference type="OrthoDB" id="6499973at2759"/>
<feature type="transmembrane region" description="Helical" evidence="4">
    <location>
        <begin position="408"/>
        <end position="428"/>
    </location>
</feature>
<comment type="similarity">
    <text evidence="2">Belongs to the major facilitator superfamily. Monocarboxylate porter (TC 2.A.1.13) family.</text>
</comment>
<evidence type="ECO:0000256" key="4">
    <source>
        <dbReference type="SAM" id="Phobius"/>
    </source>
</evidence>
<evidence type="ECO:0000313" key="6">
    <source>
        <dbReference type="Proteomes" id="UP000016923"/>
    </source>
</evidence>
<dbReference type="HOGENOM" id="CLU_001265_1_2_1"/>
<organism evidence="5 6">
    <name type="scientific">Ophiostoma piceae (strain UAMH 11346)</name>
    <name type="common">Sap stain fungus</name>
    <dbReference type="NCBI Taxonomy" id="1262450"/>
    <lineage>
        <taxon>Eukaryota</taxon>
        <taxon>Fungi</taxon>
        <taxon>Dikarya</taxon>
        <taxon>Ascomycota</taxon>
        <taxon>Pezizomycotina</taxon>
        <taxon>Sordariomycetes</taxon>
        <taxon>Sordariomycetidae</taxon>
        <taxon>Ophiostomatales</taxon>
        <taxon>Ophiostomataceae</taxon>
        <taxon>Ophiostoma</taxon>
    </lineage>
</organism>
<dbReference type="VEuPathDB" id="FungiDB:F503_01954"/>
<dbReference type="CDD" id="cd17352">
    <property type="entry name" value="MFS_MCT_SLC16"/>
    <property type="match status" value="1"/>
</dbReference>
<gene>
    <name evidence="5" type="ORF">F503_01954</name>
</gene>
<name>S3BUX7_OPHP1</name>
<keyword evidence="4" id="KW-0472">Membrane</keyword>
<dbReference type="GO" id="GO:0022857">
    <property type="term" value="F:transmembrane transporter activity"/>
    <property type="evidence" value="ECO:0007669"/>
    <property type="project" value="InterPro"/>
</dbReference>
<evidence type="ECO:0000256" key="1">
    <source>
        <dbReference type="ARBA" id="ARBA00004141"/>
    </source>
</evidence>
<feature type="transmembrane region" description="Helical" evidence="4">
    <location>
        <begin position="81"/>
        <end position="108"/>
    </location>
</feature>
<sequence>MLIVKTPVTGPATGPDIASTEPATTQQPSDNTITEKHSQPIQNDVDNTDRPSYDGSATEQVDEAAVEEEPPKEFQEGGYGWVVVLAVFLLNAHTWGLNSSYAVFLAYYLNNNVFPDASPIAYAFIGGLSISIALLVSPLCTMLVGRYGTRPTLFLGTVLETAAFIGASFTSRIWHLLLSQGVAFGAGMGFIFVASVGIVPQWFVKRRSFANALATGGSGFGGLIYSLGTNAMIRNIGLAWAFRVIAVICFVVNSASALLVRDRNKSVGSIHVPFDLKLLRRIEYVLLLAWAFFSILGYVIIVFSLPSYASAVGRTASQGSLVGALFNLSQGLGRPAIGFLSDPVGRLNVMGLGTLVAGISALFLWIFAGKVFAGLVVYSLLGAFAGILWATVAPVCAEIVGIPLLPSALSVLWIAMVAPSTCAEAIGLSLRDNSAGNDSYLHVQLFAGLCYIAAFVAGWLLRAWKLHQLDDASNQETGASRQTFGEYILTGKWIFKVQCV</sequence>
<dbReference type="InterPro" id="IPR036259">
    <property type="entry name" value="MFS_trans_sf"/>
</dbReference>
<dbReference type="PANTHER" id="PTHR11360:SF315">
    <property type="entry name" value="TRANSPORTER MCH2-RELATED"/>
    <property type="match status" value="1"/>
</dbReference>
<feature type="transmembrane region" description="Helical" evidence="4">
    <location>
        <begin position="210"/>
        <end position="228"/>
    </location>
</feature>
<feature type="transmembrane region" description="Helical" evidence="4">
    <location>
        <begin position="349"/>
        <end position="368"/>
    </location>
</feature>
<evidence type="ECO:0000313" key="5">
    <source>
        <dbReference type="EMBL" id="EPE03216.1"/>
    </source>
</evidence>
<feature type="compositionally biased region" description="Polar residues" evidence="3">
    <location>
        <begin position="21"/>
        <end position="32"/>
    </location>
</feature>
<feature type="transmembrane region" description="Helical" evidence="4">
    <location>
        <begin position="152"/>
        <end position="170"/>
    </location>
</feature>
<evidence type="ECO:0000256" key="3">
    <source>
        <dbReference type="SAM" id="MobiDB-lite"/>
    </source>
</evidence>
<protein>
    <submittedName>
        <fullName evidence="5">Major facilitator superfamily transporter</fullName>
    </submittedName>
</protein>
<dbReference type="Gene3D" id="1.20.1250.20">
    <property type="entry name" value="MFS general substrate transporter like domains"/>
    <property type="match status" value="2"/>
</dbReference>
<reference evidence="5 6" key="1">
    <citation type="journal article" date="2013" name="BMC Genomics">
        <title>The genome and transcriptome of the pine saprophyte Ophiostoma piceae, and a comparison with the bark beetle-associated pine pathogen Grosmannia clavigera.</title>
        <authorList>
            <person name="Haridas S."/>
            <person name="Wang Y."/>
            <person name="Lim L."/>
            <person name="Massoumi Alamouti S."/>
            <person name="Jackman S."/>
            <person name="Docking R."/>
            <person name="Robertson G."/>
            <person name="Birol I."/>
            <person name="Bohlmann J."/>
            <person name="Breuil C."/>
        </authorList>
    </citation>
    <scope>NUCLEOTIDE SEQUENCE [LARGE SCALE GENOMIC DNA]</scope>
    <source>
        <strain evidence="5 6">UAMH 11346</strain>
    </source>
</reference>
<dbReference type="EMBL" id="KE148169">
    <property type="protein sequence ID" value="EPE03216.1"/>
    <property type="molecule type" value="Genomic_DNA"/>
</dbReference>
<dbReference type="GO" id="GO:0016020">
    <property type="term" value="C:membrane"/>
    <property type="evidence" value="ECO:0007669"/>
    <property type="project" value="UniProtKB-SubCell"/>
</dbReference>
<feature type="transmembrane region" description="Helical" evidence="4">
    <location>
        <begin position="284"/>
        <end position="305"/>
    </location>
</feature>
<dbReference type="PANTHER" id="PTHR11360">
    <property type="entry name" value="MONOCARBOXYLATE TRANSPORTER"/>
    <property type="match status" value="1"/>
</dbReference>
<dbReference type="Proteomes" id="UP000016923">
    <property type="component" value="Unassembled WGS sequence"/>
</dbReference>
<feature type="transmembrane region" description="Helical" evidence="4">
    <location>
        <begin position="120"/>
        <end position="145"/>
    </location>
</feature>